<accession>A0A9D4I7D8</accession>
<dbReference type="EMBL" id="JAIWYP010000010">
    <property type="protein sequence ID" value="KAH3749397.1"/>
    <property type="molecule type" value="Genomic_DNA"/>
</dbReference>
<evidence type="ECO:0000313" key="3">
    <source>
        <dbReference type="EMBL" id="KAH3749397.1"/>
    </source>
</evidence>
<gene>
    <name evidence="3" type="ORF">DPMN_183894</name>
</gene>
<evidence type="ECO:0000256" key="1">
    <source>
        <dbReference type="ARBA" id="ARBA00022837"/>
    </source>
</evidence>
<dbReference type="PROSITE" id="PS00018">
    <property type="entry name" value="EF_HAND_1"/>
    <property type="match status" value="1"/>
</dbReference>
<reference evidence="3" key="2">
    <citation type="submission" date="2020-11" db="EMBL/GenBank/DDBJ databases">
        <authorList>
            <person name="McCartney M.A."/>
            <person name="Auch B."/>
            <person name="Kono T."/>
            <person name="Mallez S."/>
            <person name="Becker A."/>
            <person name="Gohl D.M."/>
            <person name="Silverstein K.A.T."/>
            <person name="Koren S."/>
            <person name="Bechman K.B."/>
            <person name="Herman A."/>
            <person name="Abrahante J.E."/>
            <person name="Garbe J."/>
        </authorList>
    </citation>
    <scope>NUCLEOTIDE SEQUENCE</scope>
    <source>
        <strain evidence="3">Duluth1</strain>
        <tissue evidence="3">Whole animal</tissue>
    </source>
</reference>
<evidence type="ECO:0000259" key="2">
    <source>
        <dbReference type="PROSITE" id="PS50222"/>
    </source>
</evidence>
<dbReference type="InterPro" id="IPR002048">
    <property type="entry name" value="EF_hand_dom"/>
</dbReference>
<organism evidence="3 4">
    <name type="scientific">Dreissena polymorpha</name>
    <name type="common">Zebra mussel</name>
    <name type="synonym">Mytilus polymorpha</name>
    <dbReference type="NCBI Taxonomy" id="45954"/>
    <lineage>
        <taxon>Eukaryota</taxon>
        <taxon>Metazoa</taxon>
        <taxon>Spiralia</taxon>
        <taxon>Lophotrochozoa</taxon>
        <taxon>Mollusca</taxon>
        <taxon>Bivalvia</taxon>
        <taxon>Autobranchia</taxon>
        <taxon>Heteroconchia</taxon>
        <taxon>Euheterodonta</taxon>
        <taxon>Imparidentia</taxon>
        <taxon>Neoheterodontei</taxon>
        <taxon>Myida</taxon>
        <taxon>Dreissenoidea</taxon>
        <taxon>Dreissenidae</taxon>
        <taxon>Dreissena</taxon>
    </lineage>
</organism>
<dbReference type="Proteomes" id="UP000828390">
    <property type="component" value="Unassembled WGS sequence"/>
</dbReference>
<dbReference type="AlphaFoldDB" id="A0A9D4I7D8"/>
<keyword evidence="1" id="KW-0106">Calcium</keyword>
<dbReference type="InterPro" id="IPR018247">
    <property type="entry name" value="EF_Hand_1_Ca_BS"/>
</dbReference>
<dbReference type="SUPFAM" id="SSF47473">
    <property type="entry name" value="EF-hand"/>
    <property type="match status" value="1"/>
</dbReference>
<feature type="domain" description="EF-hand" evidence="2">
    <location>
        <begin position="67"/>
        <end position="102"/>
    </location>
</feature>
<name>A0A9D4I7D8_DREPO</name>
<evidence type="ECO:0000313" key="4">
    <source>
        <dbReference type="Proteomes" id="UP000828390"/>
    </source>
</evidence>
<comment type="caution">
    <text evidence="3">The sequence shown here is derived from an EMBL/GenBank/DDBJ whole genome shotgun (WGS) entry which is preliminary data.</text>
</comment>
<protein>
    <recommendedName>
        <fullName evidence="2">EF-hand domain-containing protein</fullName>
    </recommendedName>
</protein>
<proteinExistence type="predicted"/>
<keyword evidence="4" id="KW-1185">Reference proteome</keyword>
<dbReference type="GO" id="GO:0005509">
    <property type="term" value="F:calcium ion binding"/>
    <property type="evidence" value="ECO:0007669"/>
    <property type="project" value="InterPro"/>
</dbReference>
<reference evidence="3" key="1">
    <citation type="journal article" date="2019" name="bioRxiv">
        <title>The Genome of the Zebra Mussel, Dreissena polymorpha: A Resource for Invasive Species Research.</title>
        <authorList>
            <person name="McCartney M.A."/>
            <person name="Auch B."/>
            <person name="Kono T."/>
            <person name="Mallez S."/>
            <person name="Zhang Y."/>
            <person name="Obille A."/>
            <person name="Becker A."/>
            <person name="Abrahante J.E."/>
            <person name="Garbe J."/>
            <person name="Badalamenti J.P."/>
            <person name="Herman A."/>
            <person name="Mangelson H."/>
            <person name="Liachko I."/>
            <person name="Sullivan S."/>
            <person name="Sone E.D."/>
            <person name="Koren S."/>
            <person name="Silverstein K.A.T."/>
            <person name="Beckman K.B."/>
            <person name="Gohl D.M."/>
        </authorList>
    </citation>
    <scope>NUCLEOTIDE SEQUENCE</scope>
    <source>
        <strain evidence="3">Duluth1</strain>
        <tissue evidence="3">Whole animal</tissue>
    </source>
</reference>
<dbReference type="InterPro" id="IPR011992">
    <property type="entry name" value="EF-hand-dom_pair"/>
</dbReference>
<dbReference type="Gene3D" id="1.10.238.10">
    <property type="entry name" value="EF-hand"/>
    <property type="match status" value="1"/>
</dbReference>
<dbReference type="PROSITE" id="PS50222">
    <property type="entry name" value="EF_HAND_2"/>
    <property type="match status" value="1"/>
</dbReference>
<sequence length="116" mass="13698">MRTLDQQTIYCSDLPILRRIPEKVDVSRLTKRVSSPIEIFCNMKMALFFEINQKMYSHFDPDNDDSLDIDEMNAEFHKIDKNADGLLEKPEFEHYYTTVGILVPWLQFSVYVCMPL</sequence>